<protein>
    <submittedName>
        <fullName evidence="2">ImmA/IrrE family metallo-endopeptidase</fullName>
    </submittedName>
</protein>
<dbReference type="PANTHER" id="PTHR43236">
    <property type="entry name" value="ANTITOXIN HIGA1"/>
    <property type="match status" value="1"/>
</dbReference>
<evidence type="ECO:0000313" key="3">
    <source>
        <dbReference type="Proteomes" id="UP001358324"/>
    </source>
</evidence>
<dbReference type="InterPro" id="IPR052345">
    <property type="entry name" value="Rad_response_metalloprotease"/>
</dbReference>
<reference evidence="2 3" key="1">
    <citation type="submission" date="2024-01" db="EMBL/GenBank/DDBJ databases">
        <title>Novel species of the genus Luteimonas isolated from rivers.</title>
        <authorList>
            <person name="Lu H."/>
        </authorList>
    </citation>
    <scope>NUCLEOTIDE SEQUENCE [LARGE SCALE GENOMIC DNA]</scope>
    <source>
        <strain evidence="2 3">SMYT11W</strain>
    </source>
</reference>
<proteinExistence type="predicted"/>
<dbReference type="Pfam" id="PF06114">
    <property type="entry name" value="Peptidase_M78"/>
    <property type="match status" value="1"/>
</dbReference>
<sequence length="374" mass="41526">MEAITLSREVLEWAAKKAGLTLESFAHEISNRDVTRQRIADGVMTPPQIEKLAKRARVPFGYLFLPNPPDLPKASIPDLRQTQDPLPLSEDFYEVLEDVSAKQTWYIDYLTERGARALEFVGKFKGTTLKSYNDVVDDMRKVLGITDLDRSRSPDPPAYFSRLSAKAEASGVLVIKSSFVKSATRRGLSEREFRGFAISHPLAPLVFVNGKDAEVAAVFTLVHELAHIWLGVSGVSDVSPKNNSNIERICNAIAGEILVPMADFEKRWEKQGEEVTALAKHYRVSRLVIARRALDRGFVDQAFYERVLHASKAVKRDGAPTALITIPIRNSKKFTHTIVAEAMSGQVMLREAARLLNVKPDTVVALGKGRDSDG</sequence>
<dbReference type="EMBL" id="JAZHBM010000003">
    <property type="protein sequence ID" value="MEF3083192.1"/>
    <property type="molecule type" value="Genomic_DNA"/>
</dbReference>
<name>A0ABU7WGU3_9GAMM</name>
<organism evidence="2 3">
    <name type="scientific">Luteimonas flava</name>
    <dbReference type="NCBI Taxonomy" id="3115822"/>
    <lineage>
        <taxon>Bacteria</taxon>
        <taxon>Pseudomonadati</taxon>
        <taxon>Pseudomonadota</taxon>
        <taxon>Gammaproteobacteria</taxon>
        <taxon>Lysobacterales</taxon>
        <taxon>Lysobacteraceae</taxon>
        <taxon>Luteimonas</taxon>
    </lineage>
</organism>
<comment type="caution">
    <text evidence="2">The sequence shown here is derived from an EMBL/GenBank/DDBJ whole genome shotgun (WGS) entry which is preliminary data.</text>
</comment>
<dbReference type="RefSeq" id="WP_332078923.1">
    <property type="nucleotide sequence ID" value="NZ_JAZHBM010000003.1"/>
</dbReference>
<dbReference type="Gene3D" id="1.10.10.2910">
    <property type="match status" value="1"/>
</dbReference>
<evidence type="ECO:0000259" key="1">
    <source>
        <dbReference type="Pfam" id="PF06114"/>
    </source>
</evidence>
<accession>A0ABU7WGU3</accession>
<feature type="domain" description="IrrE N-terminal-like" evidence="1">
    <location>
        <begin position="167"/>
        <end position="293"/>
    </location>
</feature>
<evidence type="ECO:0000313" key="2">
    <source>
        <dbReference type="EMBL" id="MEF3083192.1"/>
    </source>
</evidence>
<gene>
    <name evidence="2" type="ORF">V3391_13345</name>
</gene>
<dbReference type="PANTHER" id="PTHR43236:SF2">
    <property type="entry name" value="BLL0069 PROTEIN"/>
    <property type="match status" value="1"/>
</dbReference>
<keyword evidence="3" id="KW-1185">Reference proteome</keyword>
<dbReference type="InterPro" id="IPR010359">
    <property type="entry name" value="IrrE_HExxH"/>
</dbReference>
<dbReference type="Proteomes" id="UP001358324">
    <property type="component" value="Unassembled WGS sequence"/>
</dbReference>